<reference evidence="7 8" key="1">
    <citation type="submission" date="2017-09" db="EMBL/GenBank/DDBJ databases">
        <title>WGS assembly of Aquilegia coerulea Goldsmith.</title>
        <authorList>
            <person name="Hodges S."/>
            <person name="Kramer E."/>
            <person name="Nordborg M."/>
            <person name="Tomkins J."/>
            <person name="Borevitz J."/>
            <person name="Derieg N."/>
            <person name="Yan J."/>
            <person name="Mihaltcheva S."/>
            <person name="Hayes R.D."/>
            <person name="Rokhsar D."/>
        </authorList>
    </citation>
    <scope>NUCLEOTIDE SEQUENCE [LARGE SCALE GENOMIC DNA]</scope>
    <source>
        <strain evidence="8">cv. Goldsmith</strain>
    </source>
</reference>
<dbReference type="Pfam" id="PF23247">
    <property type="entry name" value="LRR_RPS2"/>
    <property type="match status" value="1"/>
</dbReference>
<dbReference type="InterPro" id="IPR002182">
    <property type="entry name" value="NB-ARC"/>
</dbReference>
<dbReference type="Pfam" id="PF00931">
    <property type="entry name" value="NB-ARC"/>
    <property type="match status" value="1"/>
</dbReference>
<sequence>MELVNVQQNCEAFKGLSDQWPPVIQNIVEKIFHLKESLLIGAIIFKGYNGIGRERILKYVAKRAMESKGFEVVIWMIPERKNASKLNRFQFQRRVADKLGITPFPRNDGSDSDDEEENEKSVHANVKHRIQAYLETKKFVLVHDGDWGLSDLVEMGIPVRRGPNSAMVLVASNAQYPSRNHHQTFYMDTKLPDEDVWDLVREECIAIIAEYPICRRVHLTPEVVMECIMWTRLFFVTWNPFKYPQPQRYWFAEGIIGGSTLDLKTTFDLGQVLFQALADHDLPLPNKRKGVYDRDHIKSITERIAVSNGYERKVLILYSFSSFKHLAPDYCSNLSIIICFRVEKLPENMFEHTINVRTLDLSYTDIQSLPSSMICLVNLRFLNLHGCSNLDFPQLSTTMTTLKKIELLDLSETSLKEFPNDFFKGLQSLRLLDLSNCSKLFSLPSSMSCLINLEHLSLESCESLSCIPSSIQGLEKLQVLFLSKTNLETIPQQFFQNMYKLKILDLSFNLHLKTIPMTFSNLVNCQQLNLQSCESLQTLTPWLGSQQGSLPIEDLNLSSCSSLQNIDHIISSFSTTLPNIKSLNLTSTPVSQLSLKSCSSLETIHLQSNTTLQKLDLSGTKVKNFLLNGDLNLIRLKQLVLLNIKPRGMNWDQCGDGSTPHMHIHPVKWRKDGNGDGMFISVGNANIFRTLTSSSTIWVTSMSRFLVYVCPGEERGMVKGLPLKQASLLYEDILSKFKHSVPSYERCLEIERVSKFPKAISGVLSHAHYLTLHDETAIVRLSDFGIENMQELKECFMQRCHAMKVVFSVRFNQSLLSCLEKLQIYDLKKLTNMCVSSIKLDKRSFSQLKHLQIEHCPQLVNMFSCSVFLKSLEVLQIKFCARLEEIFSGKENDEGSLERLHTLYLLELPALKNIVHNVRLISLRKATVKGCPRLRELPLQSRTITDNGLQKVPSIVVTGEVDWWEQLQWKDNTVKHQVTFNSWKPFQFPRSC</sequence>
<evidence type="ECO:0000259" key="6">
    <source>
        <dbReference type="Pfam" id="PF23247"/>
    </source>
</evidence>
<evidence type="ECO:0000313" key="7">
    <source>
        <dbReference type="EMBL" id="PIA27225.1"/>
    </source>
</evidence>
<feature type="domain" description="NB-ARC" evidence="5">
    <location>
        <begin position="33"/>
        <end position="203"/>
    </location>
</feature>
<dbReference type="EMBL" id="KZ305099">
    <property type="protein sequence ID" value="PIA27225.1"/>
    <property type="molecule type" value="Genomic_DNA"/>
</dbReference>
<dbReference type="InterPro" id="IPR003591">
    <property type="entry name" value="Leu-rich_rpt_typical-subtyp"/>
</dbReference>
<keyword evidence="8" id="KW-1185">Reference proteome</keyword>
<dbReference type="InterPro" id="IPR057135">
    <property type="entry name" value="At4g27190-like_LRR"/>
</dbReference>
<dbReference type="InterPro" id="IPR050905">
    <property type="entry name" value="Plant_NBS-LRR"/>
</dbReference>
<dbReference type="PANTHER" id="PTHR33463:SF218">
    <property type="entry name" value="DISEASE RESISTANCE PROTEIN RPS2-LIKE"/>
    <property type="match status" value="1"/>
</dbReference>
<dbReference type="PANTHER" id="PTHR33463">
    <property type="entry name" value="NB-ARC DOMAIN-CONTAINING PROTEIN-RELATED"/>
    <property type="match status" value="1"/>
</dbReference>
<comment type="similarity">
    <text evidence="1">Belongs to the disease resistance NB-LRR family.</text>
</comment>
<gene>
    <name evidence="7" type="ORF">AQUCO_08200028v1</name>
</gene>
<dbReference type="Gene3D" id="3.80.10.10">
    <property type="entry name" value="Ribonuclease Inhibitor"/>
    <property type="match status" value="3"/>
</dbReference>
<organism evidence="7 8">
    <name type="scientific">Aquilegia coerulea</name>
    <name type="common">Rocky mountain columbine</name>
    <dbReference type="NCBI Taxonomy" id="218851"/>
    <lineage>
        <taxon>Eukaryota</taxon>
        <taxon>Viridiplantae</taxon>
        <taxon>Streptophyta</taxon>
        <taxon>Embryophyta</taxon>
        <taxon>Tracheophyta</taxon>
        <taxon>Spermatophyta</taxon>
        <taxon>Magnoliopsida</taxon>
        <taxon>Ranunculales</taxon>
        <taxon>Ranunculaceae</taxon>
        <taxon>Thalictroideae</taxon>
        <taxon>Aquilegia</taxon>
    </lineage>
</organism>
<dbReference type="InParanoid" id="A0A2G5C7J0"/>
<proteinExistence type="inferred from homology"/>
<feature type="domain" description="Disease resistance protein At4g27190-like leucine-rich repeats" evidence="6">
    <location>
        <begin position="820"/>
        <end position="937"/>
    </location>
</feature>
<dbReference type="Pfam" id="PF13855">
    <property type="entry name" value="LRR_8"/>
    <property type="match status" value="1"/>
</dbReference>
<keyword evidence="2" id="KW-0433">Leucine-rich repeat</keyword>
<dbReference type="OrthoDB" id="122245at2759"/>
<dbReference type="GO" id="GO:0043531">
    <property type="term" value="F:ADP binding"/>
    <property type="evidence" value="ECO:0007669"/>
    <property type="project" value="InterPro"/>
</dbReference>
<evidence type="ECO:0000256" key="3">
    <source>
        <dbReference type="ARBA" id="ARBA00022737"/>
    </source>
</evidence>
<name>A0A2G5C7J0_AQUCA</name>
<dbReference type="AlphaFoldDB" id="A0A2G5C7J0"/>
<dbReference type="InterPro" id="IPR001611">
    <property type="entry name" value="Leu-rich_rpt"/>
</dbReference>
<evidence type="ECO:0000256" key="1">
    <source>
        <dbReference type="ARBA" id="ARBA00008894"/>
    </source>
</evidence>
<accession>A0A2G5C7J0</accession>
<evidence type="ECO:0000256" key="4">
    <source>
        <dbReference type="SAM" id="MobiDB-lite"/>
    </source>
</evidence>
<dbReference type="SMART" id="SM00369">
    <property type="entry name" value="LRR_TYP"/>
    <property type="match status" value="5"/>
</dbReference>
<evidence type="ECO:0000256" key="2">
    <source>
        <dbReference type="ARBA" id="ARBA00022614"/>
    </source>
</evidence>
<dbReference type="Proteomes" id="UP000230069">
    <property type="component" value="Unassembled WGS sequence"/>
</dbReference>
<protein>
    <submittedName>
        <fullName evidence="7">Uncharacterized protein</fullName>
    </submittedName>
</protein>
<dbReference type="InterPro" id="IPR032675">
    <property type="entry name" value="LRR_dom_sf"/>
</dbReference>
<evidence type="ECO:0000313" key="8">
    <source>
        <dbReference type="Proteomes" id="UP000230069"/>
    </source>
</evidence>
<feature type="region of interest" description="Disordered" evidence="4">
    <location>
        <begin position="100"/>
        <end position="122"/>
    </location>
</feature>
<dbReference type="SUPFAM" id="SSF52058">
    <property type="entry name" value="L domain-like"/>
    <property type="match status" value="1"/>
</dbReference>
<keyword evidence="3" id="KW-0677">Repeat</keyword>
<dbReference type="STRING" id="218851.A0A2G5C7J0"/>
<dbReference type="PRINTS" id="PR00364">
    <property type="entry name" value="DISEASERSIST"/>
</dbReference>
<evidence type="ECO:0000259" key="5">
    <source>
        <dbReference type="Pfam" id="PF00931"/>
    </source>
</evidence>